<evidence type="ECO:0000313" key="8">
    <source>
        <dbReference type="EMBL" id="GAQ77718.1"/>
    </source>
</evidence>
<dbReference type="EMBL" id="DF236951">
    <property type="protein sequence ID" value="GAQ77718.1"/>
    <property type="molecule type" value="Genomic_DNA"/>
</dbReference>
<keyword evidence="9" id="KW-1185">Reference proteome</keyword>
<dbReference type="PROSITE" id="PS50125">
    <property type="entry name" value="GUANYLATE_CYCLASE_2"/>
    <property type="match status" value="1"/>
</dbReference>
<evidence type="ECO:0000259" key="7">
    <source>
        <dbReference type="PROSITE" id="PS50125"/>
    </source>
</evidence>
<feature type="domain" description="Guanylate cyclase" evidence="7">
    <location>
        <begin position="1"/>
        <end position="66"/>
    </location>
</feature>
<dbReference type="GO" id="GO:0016829">
    <property type="term" value="F:lyase activity"/>
    <property type="evidence" value="ECO:0007669"/>
    <property type="project" value="UniProtKB-KW"/>
</dbReference>
<dbReference type="GO" id="GO:0016020">
    <property type="term" value="C:membrane"/>
    <property type="evidence" value="ECO:0007669"/>
    <property type="project" value="UniProtKB-SubCell"/>
</dbReference>
<evidence type="ECO:0000256" key="6">
    <source>
        <dbReference type="ARBA" id="ARBA00023239"/>
    </source>
</evidence>
<dbReference type="GO" id="GO:0009190">
    <property type="term" value="P:cyclic nucleotide biosynthetic process"/>
    <property type="evidence" value="ECO:0007669"/>
    <property type="project" value="InterPro"/>
</dbReference>
<gene>
    <name evidence="8" type="ORF">KFL_000020790</name>
</gene>
<dbReference type="GO" id="GO:0000166">
    <property type="term" value="F:nucleotide binding"/>
    <property type="evidence" value="ECO:0007669"/>
    <property type="project" value="UniProtKB-KW"/>
</dbReference>
<evidence type="ECO:0000256" key="5">
    <source>
        <dbReference type="ARBA" id="ARBA00023136"/>
    </source>
</evidence>
<reference evidence="8 9" key="1">
    <citation type="journal article" date="2014" name="Nat. Commun.">
        <title>Klebsormidium flaccidum genome reveals primary factors for plant terrestrial adaptation.</title>
        <authorList>
            <person name="Hori K."/>
            <person name="Maruyama F."/>
            <person name="Fujisawa T."/>
            <person name="Togashi T."/>
            <person name="Yamamoto N."/>
            <person name="Seo M."/>
            <person name="Sato S."/>
            <person name="Yamada T."/>
            <person name="Mori H."/>
            <person name="Tajima N."/>
            <person name="Moriyama T."/>
            <person name="Ikeuchi M."/>
            <person name="Watanabe M."/>
            <person name="Wada H."/>
            <person name="Kobayashi K."/>
            <person name="Saito M."/>
            <person name="Masuda T."/>
            <person name="Sasaki-Sekimoto Y."/>
            <person name="Mashiguchi K."/>
            <person name="Awai K."/>
            <person name="Shimojima M."/>
            <person name="Masuda S."/>
            <person name="Iwai M."/>
            <person name="Nobusawa T."/>
            <person name="Narise T."/>
            <person name="Kondo S."/>
            <person name="Saito H."/>
            <person name="Sato R."/>
            <person name="Murakawa M."/>
            <person name="Ihara Y."/>
            <person name="Oshima-Yamada Y."/>
            <person name="Ohtaka K."/>
            <person name="Satoh M."/>
            <person name="Sonobe K."/>
            <person name="Ishii M."/>
            <person name="Ohtani R."/>
            <person name="Kanamori-Sato M."/>
            <person name="Honoki R."/>
            <person name="Miyazaki D."/>
            <person name="Mochizuki H."/>
            <person name="Umetsu J."/>
            <person name="Higashi K."/>
            <person name="Shibata D."/>
            <person name="Kamiya Y."/>
            <person name="Sato N."/>
            <person name="Nakamura Y."/>
            <person name="Tabata S."/>
            <person name="Ida S."/>
            <person name="Kurokawa K."/>
            <person name="Ohta H."/>
        </authorList>
    </citation>
    <scope>NUCLEOTIDE SEQUENCE [LARGE SCALE GENOMIC DNA]</scope>
    <source>
        <strain evidence="8 9">NIES-2285</strain>
    </source>
</reference>
<dbReference type="PANTHER" id="PTHR11920">
    <property type="entry name" value="GUANYLYL CYCLASE"/>
    <property type="match status" value="1"/>
</dbReference>
<accession>A0A1Y1HPH2</accession>
<dbReference type="InterPro" id="IPR029787">
    <property type="entry name" value="Nucleotide_cyclase"/>
</dbReference>
<dbReference type="STRING" id="105231.A0A1Y1HPH2"/>
<dbReference type="InterPro" id="IPR050401">
    <property type="entry name" value="Cyclic_nucleotide_synthase"/>
</dbReference>
<dbReference type="PANTHER" id="PTHR11920:SF335">
    <property type="entry name" value="GUANYLATE CYCLASE"/>
    <property type="match status" value="1"/>
</dbReference>
<protein>
    <recommendedName>
        <fullName evidence="7">Guanylate cyclase domain-containing protein</fullName>
    </recommendedName>
</protein>
<sequence length="92" mass="10334">MVMAGLDGSLDHVSRIVHMAMDMLAKVRDVKQPNHVDPVRIRGVIGTKCPRYCFFGDTVNTASRMESNGFPMSIHTSMTTYERCATHSNLYQ</sequence>
<keyword evidence="3" id="KW-0547">Nucleotide-binding</keyword>
<comment type="subcellular location">
    <subcellularLocation>
        <location evidence="1">Membrane</location>
    </subcellularLocation>
</comment>
<organism evidence="8 9">
    <name type="scientific">Klebsormidium nitens</name>
    <name type="common">Green alga</name>
    <name type="synonym">Ulothrix nitens</name>
    <dbReference type="NCBI Taxonomy" id="105231"/>
    <lineage>
        <taxon>Eukaryota</taxon>
        <taxon>Viridiplantae</taxon>
        <taxon>Streptophyta</taxon>
        <taxon>Klebsormidiophyceae</taxon>
        <taxon>Klebsormidiales</taxon>
        <taxon>Klebsormidiaceae</taxon>
        <taxon>Klebsormidium</taxon>
    </lineage>
</organism>
<evidence type="ECO:0000256" key="4">
    <source>
        <dbReference type="ARBA" id="ARBA00022989"/>
    </source>
</evidence>
<dbReference type="OrthoDB" id="548029at2759"/>
<evidence type="ECO:0000256" key="2">
    <source>
        <dbReference type="ARBA" id="ARBA00022692"/>
    </source>
</evidence>
<dbReference type="CDD" id="cd07302">
    <property type="entry name" value="CHD"/>
    <property type="match status" value="1"/>
</dbReference>
<keyword evidence="6" id="KW-0456">Lyase</keyword>
<dbReference type="InterPro" id="IPR001054">
    <property type="entry name" value="A/G_cyclase"/>
</dbReference>
<evidence type="ECO:0000313" key="9">
    <source>
        <dbReference type="Proteomes" id="UP000054558"/>
    </source>
</evidence>
<dbReference type="Proteomes" id="UP000054558">
    <property type="component" value="Unassembled WGS sequence"/>
</dbReference>
<keyword evidence="2" id="KW-0812">Transmembrane</keyword>
<proteinExistence type="predicted"/>
<keyword evidence="5" id="KW-0472">Membrane</keyword>
<dbReference type="OMA" id="HICDMAV"/>
<evidence type="ECO:0000256" key="3">
    <source>
        <dbReference type="ARBA" id="ARBA00022741"/>
    </source>
</evidence>
<dbReference type="Pfam" id="PF00211">
    <property type="entry name" value="Guanylate_cyc"/>
    <property type="match status" value="1"/>
</dbReference>
<dbReference type="Gene3D" id="3.30.70.1230">
    <property type="entry name" value="Nucleotide cyclase"/>
    <property type="match status" value="1"/>
</dbReference>
<keyword evidence="4" id="KW-1133">Transmembrane helix</keyword>
<name>A0A1Y1HPH2_KLENI</name>
<evidence type="ECO:0000256" key="1">
    <source>
        <dbReference type="ARBA" id="ARBA00004370"/>
    </source>
</evidence>
<dbReference type="SUPFAM" id="SSF55073">
    <property type="entry name" value="Nucleotide cyclase"/>
    <property type="match status" value="1"/>
</dbReference>
<dbReference type="GO" id="GO:0035556">
    <property type="term" value="P:intracellular signal transduction"/>
    <property type="evidence" value="ECO:0007669"/>
    <property type="project" value="InterPro"/>
</dbReference>
<dbReference type="AlphaFoldDB" id="A0A1Y1HPH2"/>